<evidence type="ECO:0000256" key="2">
    <source>
        <dbReference type="SAM" id="Phobius"/>
    </source>
</evidence>
<feature type="compositionally biased region" description="Low complexity" evidence="1">
    <location>
        <begin position="371"/>
        <end position="389"/>
    </location>
</feature>
<evidence type="ECO:0000256" key="1">
    <source>
        <dbReference type="SAM" id="MobiDB-lite"/>
    </source>
</evidence>
<evidence type="ECO:0000313" key="3">
    <source>
        <dbReference type="EMBL" id="BDA65448.1"/>
    </source>
</evidence>
<keyword evidence="2" id="KW-0812">Transmembrane</keyword>
<proteinExistence type="predicted"/>
<gene>
    <name evidence="3" type="ORF">MANAM107_22820</name>
</gene>
<feature type="region of interest" description="Disordered" evidence="1">
    <location>
        <begin position="1"/>
        <end position="26"/>
    </location>
</feature>
<sequence length="395" mass="39960">MPRGSGPQEEAQAPQEPQALEPAAATGPQKAIGAALGRRPRGLLAIALAGVVVLVMVLGPLAVKNLGLRGEQGQASAQALETVLSGDDPLESVVEVAGRPGVVPVVSLKGALTPATSLHEDLLVEGTGRTVSQGDAVLLSISTFSGLDGRNTTGTETGASLRTVMLDDALGEELDKAIEGKTEGSRVVLRAPHEEDGELTTEITVIDILPTVATGEEREPTSGMPAVTIDKDGAAQISVQGLSAPTTSSITTLVQGQGPQVGRDDLLIARYSIVNWSTGQVSGTSAYGTTVLPRSIDMRNTLAGVSQLLVDVPVGSRVVLALPADQARGEDAVAVVIDVLAIASRDDAPATVPATEPAAPTATPTAPPTAAPTATPAALPEATPEATAASGEERP</sequence>
<dbReference type="Proteomes" id="UP000824496">
    <property type="component" value="Chromosome"/>
</dbReference>
<evidence type="ECO:0000313" key="4">
    <source>
        <dbReference type="Proteomes" id="UP000824496"/>
    </source>
</evidence>
<accession>A0ABN6KAN3</accession>
<keyword evidence="2" id="KW-0472">Membrane</keyword>
<keyword evidence="2" id="KW-1133">Transmembrane helix</keyword>
<evidence type="ECO:0008006" key="5">
    <source>
        <dbReference type="Google" id="ProtNLM"/>
    </source>
</evidence>
<feature type="compositionally biased region" description="Low complexity" evidence="1">
    <location>
        <begin position="7"/>
        <end position="25"/>
    </location>
</feature>
<dbReference type="EMBL" id="AP025017">
    <property type="protein sequence ID" value="BDA65448.1"/>
    <property type="molecule type" value="Genomic_DNA"/>
</dbReference>
<protein>
    <recommendedName>
        <fullName evidence="5">Peptidylprolyl isomerase</fullName>
    </recommendedName>
</protein>
<feature type="transmembrane region" description="Helical" evidence="2">
    <location>
        <begin position="43"/>
        <end position="63"/>
    </location>
</feature>
<feature type="compositionally biased region" description="Low complexity" evidence="1">
    <location>
        <begin position="349"/>
        <end position="364"/>
    </location>
</feature>
<feature type="region of interest" description="Disordered" evidence="1">
    <location>
        <begin position="349"/>
        <end position="395"/>
    </location>
</feature>
<reference evidence="3 4" key="1">
    <citation type="submission" date="2021-08" db="EMBL/GenBank/DDBJ databases">
        <title>Whole genome sequence of novel Actinomyces species strain MAS-1.</title>
        <authorList>
            <person name="Saito M."/>
            <person name="Kuwahara N."/>
            <person name="Takizawa T."/>
            <person name="Gotouda H."/>
            <person name="Ochiai T."/>
        </authorList>
    </citation>
    <scope>NUCLEOTIDE SEQUENCE [LARGE SCALE GENOMIC DNA]</scope>
    <source>
        <strain evidence="3 4">MAS-1</strain>
    </source>
</reference>
<keyword evidence="4" id="KW-1185">Reference proteome</keyword>
<organism evidence="3 4">
    <name type="scientific">Actinomyces capricornis</name>
    <dbReference type="NCBI Taxonomy" id="2755559"/>
    <lineage>
        <taxon>Bacteria</taxon>
        <taxon>Bacillati</taxon>
        <taxon>Actinomycetota</taxon>
        <taxon>Actinomycetes</taxon>
        <taxon>Actinomycetales</taxon>
        <taxon>Actinomycetaceae</taxon>
        <taxon>Actinomyces</taxon>
    </lineage>
</organism>
<name>A0ABN6KAN3_9ACTO</name>